<sequence length="583" mass="65585">MAASEETTALKLLRQYLLGDISDPFLTNLIPVKLEDPSSSELDSGANFSEQSSFCKFLECFDFEADTEVHEVQIQNSIATTSPPQNSFLAEAMVSEKKEGRRYRGVRKRPWGKFAAEIRDPGKKGSRVWLGTFDREIDAAKAYDCAAFRMRGQKAVLNFPLEAGKYHPEPNTFKQVNAKFYITVECDNVCYSNPGIMVKESILGGSHTCPGFTSNLYKALNDRGIHTFIDDEELQRGEETTPALLRSSEKSRIAITILLKSSYGEALANHEERFKHNMEKLKKWKMALHQVANLSGFHFKHGDGYEYEFIGRIVELVSSKINRAPLPVADYPDGLEPQVLKVKKFLDVAFVDGVHMIGIHGIGGIGKWTLARAVYSSITDDFHGSCFLENREINLASVEKGTSMMQHRLQQEQNLITVHNSIGFLDKLKTLRAVGCRKLRSFPPIKLTFILFSSLESFPEILGKMENIRELHLLHTPIKELLLSFQKLLGLQALCMTNYEIVQLPSSIVMMPELTTILASGLKGWQWLEQEEGEEKVRSIVSSKKLHEAGNTLFYLRGGRITECPMVLINGEKCSSVLSFVSQ</sequence>
<dbReference type="PROSITE" id="PS51032">
    <property type="entry name" value="AP2_ERF"/>
    <property type="match status" value="1"/>
</dbReference>
<keyword evidence="2" id="KW-0805">Transcription regulation</keyword>
<evidence type="ECO:0000313" key="8">
    <source>
        <dbReference type="EMBL" id="KAL2324999.1"/>
    </source>
</evidence>
<dbReference type="InterPro" id="IPR032675">
    <property type="entry name" value="LRR_dom_sf"/>
</dbReference>
<comment type="subcellular location">
    <subcellularLocation>
        <location evidence="1">Nucleus</location>
    </subcellularLocation>
</comment>
<dbReference type="InterPro" id="IPR036955">
    <property type="entry name" value="AP2/ERF_dom_sf"/>
</dbReference>
<reference evidence="8 9" key="1">
    <citation type="submission" date="2024-08" db="EMBL/GenBank/DDBJ databases">
        <title>Insights into the chromosomal genome structure of Flemingia macrophylla.</title>
        <authorList>
            <person name="Ding Y."/>
            <person name="Zhao Y."/>
            <person name="Bi W."/>
            <person name="Wu M."/>
            <person name="Zhao G."/>
            <person name="Gong Y."/>
            <person name="Li W."/>
            <person name="Zhang P."/>
        </authorList>
    </citation>
    <scope>NUCLEOTIDE SEQUENCE [LARGE SCALE GENOMIC DNA]</scope>
    <source>
        <strain evidence="8">DYQJB</strain>
        <tissue evidence="8">Leaf</tissue>
    </source>
</reference>
<dbReference type="PANTHER" id="PTHR11017">
    <property type="entry name" value="LEUCINE-RICH REPEAT-CONTAINING PROTEIN"/>
    <property type="match status" value="1"/>
</dbReference>
<dbReference type="InterPro" id="IPR027417">
    <property type="entry name" value="P-loop_NTPase"/>
</dbReference>
<dbReference type="SMART" id="SM00380">
    <property type="entry name" value="AP2"/>
    <property type="match status" value="1"/>
</dbReference>
<dbReference type="EMBL" id="JBGMDY010000008">
    <property type="protein sequence ID" value="KAL2324999.1"/>
    <property type="molecule type" value="Genomic_DNA"/>
</dbReference>
<evidence type="ECO:0000256" key="1">
    <source>
        <dbReference type="ARBA" id="ARBA00004123"/>
    </source>
</evidence>
<name>A0ABD1LNC0_9FABA</name>
<dbReference type="PROSITE" id="PS50104">
    <property type="entry name" value="TIR"/>
    <property type="match status" value="1"/>
</dbReference>
<dbReference type="Pfam" id="PF01582">
    <property type="entry name" value="TIR"/>
    <property type="match status" value="1"/>
</dbReference>
<keyword evidence="4" id="KW-0804">Transcription</keyword>
<dbReference type="InterPro" id="IPR001471">
    <property type="entry name" value="AP2/ERF_dom"/>
</dbReference>
<comment type="caution">
    <text evidence="8">The sequence shown here is derived from an EMBL/GenBank/DDBJ whole genome shotgun (WGS) entry which is preliminary data.</text>
</comment>
<dbReference type="GO" id="GO:0005634">
    <property type="term" value="C:nucleus"/>
    <property type="evidence" value="ECO:0007669"/>
    <property type="project" value="UniProtKB-SubCell"/>
</dbReference>
<dbReference type="SUPFAM" id="SSF52200">
    <property type="entry name" value="Toll/Interleukin receptor TIR domain"/>
    <property type="match status" value="1"/>
</dbReference>
<organism evidence="8 9">
    <name type="scientific">Flemingia macrophylla</name>
    <dbReference type="NCBI Taxonomy" id="520843"/>
    <lineage>
        <taxon>Eukaryota</taxon>
        <taxon>Viridiplantae</taxon>
        <taxon>Streptophyta</taxon>
        <taxon>Embryophyta</taxon>
        <taxon>Tracheophyta</taxon>
        <taxon>Spermatophyta</taxon>
        <taxon>Magnoliopsida</taxon>
        <taxon>eudicotyledons</taxon>
        <taxon>Gunneridae</taxon>
        <taxon>Pentapetalae</taxon>
        <taxon>rosids</taxon>
        <taxon>fabids</taxon>
        <taxon>Fabales</taxon>
        <taxon>Fabaceae</taxon>
        <taxon>Papilionoideae</taxon>
        <taxon>50 kb inversion clade</taxon>
        <taxon>NPAAA clade</taxon>
        <taxon>indigoferoid/millettioid clade</taxon>
        <taxon>Phaseoleae</taxon>
        <taxon>Flemingia</taxon>
    </lineage>
</organism>
<evidence type="ECO:0000313" key="9">
    <source>
        <dbReference type="Proteomes" id="UP001603857"/>
    </source>
</evidence>
<dbReference type="Pfam" id="PF00847">
    <property type="entry name" value="AP2"/>
    <property type="match status" value="1"/>
</dbReference>
<dbReference type="CDD" id="cd00018">
    <property type="entry name" value="AP2"/>
    <property type="match status" value="1"/>
</dbReference>
<dbReference type="FunFam" id="3.30.730.10:FF:000001">
    <property type="entry name" value="Ethylene-responsive transcription factor 2"/>
    <property type="match status" value="1"/>
</dbReference>
<evidence type="ECO:0000256" key="5">
    <source>
        <dbReference type="ARBA" id="ARBA00023242"/>
    </source>
</evidence>
<dbReference type="InterPro" id="IPR044974">
    <property type="entry name" value="Disease_R_plants"/>
</dbReference>
<evidence type="ECO:0000259" key="7">
    <source>
        <dbReference type="PROSITE" id="PS51032"/>
    </source>
</evidence>
<dbReference type="InterPro" id="IPR016177">
    <property type="entry name" value="DNA-bd_dom_sf"/>
</dbReference>
<evidence type="ECO:0000256" key="2">
    <source>
        <dbReference type="ARBA" id="ARBA00023015"/>
    </source>
</evidence>
<keyword evidence="5" id="KW-0539">Nucleus</keyword>
<dbReference type="SUPFAM" id="SSF54171">
    <property type="entry name" value="DNA-binding domain"/>
    <property type="match status" value="1"/>
</dbReference>
<keyword evidence="9" id="KW-1185">Reference proteome</keyword>
<dbReference type="Gene3D" id="3.40.50.300">
    <property type="entry name" value="P-loop containing nucleotide triphosphate hydrolases"/>
    <property type="match status" value="1"/>
</dbReference>
<protein>
    <recommendedName>
        <fullName evidence="10">AP2/ERF domain-containing protein</fullName>
    </recommendedName>
</protein>
<dbReference type="PRINTS" id="PR00367">
    <property type="entry name" value="ETHRSPELEMNT"/>
</dbReference>
<dbReference type="Gene3D" id="3.30.730.10">
    <property type="entry name" value="AP2/ERF domain"/>
    <property type="match status" value="1"/>
</dbReference>
<evidence type="ECO:0000256" key="3">
    <source>
        <dbReference type="ARBA" id="ARBA00023125"/>
    </source>
</evidence>
<keyword evidence="3" id="KW-0238">DNA-binding</keyword>
<dbReference type="SUPFAM" id="SSF52540">
    <property type="entry name" value="P-loop containing nucleoside triphosphate hydrolases"/>
    <property type="match status" value="1"/>
</dbReference>
<proteinExistence type="predicted"/>
<accession>A0ABD1LNC0</accession>
<dbReference type="InterPro" id="IPR000157">
    <property type="entry name" value="TIR_dom"/>
</dbReference>
<dbReference type="Gene3D" id="3.40.50.10140">
    <property type="entry name" value="Toll/interleukin-1 receptor homology (TIR) domain"/>
    <property type="match status" value="2"/>
</dbReference>
<dbReference type="Proteomes" id="UP001603857">
    <property type="component" value="Unassembled WGS sequence"/>
</dbReference>
<dbReference type="InterPro" id="IPR035897">
    <property type="entry name" value="Toll_tir_struct_dom_sf"/>
</dbReference>
<feature type="domain" description="TIR" evidence="6">
    <location>
        <begin position="185"/>
        <end position="321"/>
    </location>
</feature>
<dbReference type="GO" id="GO:0003677">
    <property type="term" value="F:DNA binding"/>
    <property type="evidence" value="ECO:0007669"/>
    <property type="project" value="UniProtKB-KW"/>
</dbReference>
<dbReference type="Gene3D" id="3.80.10.10">
    <property type="entry name" value="Ribonuclease Inhibitor"/>
    <property type="match status" value="1"/>
</dbReference>
<feature type="domain" description="AP2/ERF" evidence="7">
    <location>
        <begin position="102"/>
        <end position="160"/>
    </location>
</feature>
<evidence type="ECO:0000259" key="6">
    <source>
        <dbReference type="PROSITE" id="PS50104"/>
    </source>
</evidence>
<gene>
    <name evidence="8" type="ORF">Fmac_024057</name>
</gene>
<dbReference type="PANTHER" id="PTHR11017:SF431">
    <property type="entry name" value="ADP-RIBOSYL CYCLASE_CYCLIC ADP-RIBOSE HYDROLASE"/>
    <property type="match status" value="1"/>
</dbReference>
<evidence type="ECO:0008006" key="10">
    <source>
        <dbReference type="Google" id="ProtNLM"/>
    </source>
</evidence>
<evidence type="ECO:0000256" key="4">
    <source>
        <dbReference type="ARBA" id="ARBA00023163"/>
    </source>
</evidence>
<dbReference type="AlphaFoldDB" id="A0ABD1LNC0"/>